<comment type="caution">
    <text evidence="5">The sequence shown here is derived from an EMBL/GenBank/DDBJ whole genome shotgun (WGS) entry which is preliminary data.</text>
</comment>
<evidence type="ECO:0000259" key="4">
    <source>
        <dbReference type="PROSITE" id="PS51176"/>
    </source>
</evidence>
<dbReference type="Pfam" id="PF02153">
    <property type="entry name" value="PDH_N"/>
    <property type="match status" value="1"/>
</dbReference>
<proteinExistence type="inferred from homology"/>
<dbReference type="Pfam" id="PF20463">
    <property type="entry name" value="PDH_C"/>
    <property type="match status" value="1"/>
</dbReference>
<accession>A0A9D1H1Y1</accession>
<dbReference type="InterPro" id="IPR008927">
    <property type="entry name" value="6-PGluconate_DH-like_C_sf"/>
</dbReference>
<gene>
    <name evidence="5" type="ORF">IAA60_04235</name>
</gene>
<dbReference type="SUPFAM" id="SSF51735">
    <property type="entry name" value="NAD(P)-binding Rossmann-fold domains"/>
    <property type="match status" value="1"/>
</dbReference>
<dbReference type="InterPro" id="IPR036291">
    <property type="entry name" value="NAD(P)-bd_dom_sf"/>
</dbReference>
<comment type="pathway">
    <text evidence="3">Amino-acid biosynthesis.</text>
</comment>
<dbReference type="Gene3D" id="1.10.3660.10">
    <property type="entry name" value="6-phosphogluconate dehydrogenase C-terminal like domain"/>
    <property type="match status" value="1"/>
</dbReference>
<dbReference type="EMBL" id="DVLU01000039">
    <property type="protein sequence ID" value="HIT85102.1"/>
    <property type="molecule type" value="Genomic_DNA"/>
</dbReference>
<dbReference type="PANTHER" id="PTHR21363">
    <property type="entry name" value="PREPHENATE DEHYDROGENASE"/>
    <property type="match status" value="1"/>
</dbReference>
<dbReference type="SUPFAM" id="SSF48179">
    <property type="entry name" value="6-phosphogluconate dehydrogenase C-terminal domain-like"/>
    <property type="match status" value="1"/>
</dbReference>
<evidence type="ECO:0000256" key="3">
    <source>
        <dbReference type="ARBA" id="ARBA00029440"/>
    </source>
</evidence>
<feature type="domain" description="Prephenate/arogenate dehydrogenase" evidence="4">
    <location>
        <begin position="1"/>
        <end position="279"/>
    </location>
</feature>
<reference evidence="5" key="1">
    <citation type="submission" date="2020-10" db="EMBL/GenBank/DDBJ databases">
        <authorList>
            <person name="Gilroy R."/>
        </authorList>
    </citation>
    <scope>NUCLEOTIDE SEQUENCE</scope>
    <source>
        <strain evidence="5">CHK181-108</strain>
    </source>
</reference>
<dbReference type="AlphaFoldDB" id="A0A9D1H1Y1"/>
<dbReference type="InterPro" id="IPR046825">
    <property type="entry name" value="PDH_C"/>
</dbReference>
<dbReference type="GO" id="GO:0004665">
    <property type="term" value="F:prephenate dehydrogenase (NADP+) activity"/>
    <property type="evidence" value="ECO:0007669"/>
    <property type="project" value="InterPro"/>
</dbReference>
<dbReference type="PROSITE" id="PS51176">
    <property type="entry name" value="PDH_ADH"/>
    <property type="match status" value="1"/>
</dbReference>
<dbReference type="InterPro" id="IPR046826">
    <property type="entry name" value="PDH_N"/>
</dbReference>
<dbReference type="Gene3D" id="3.40.50.720">
    <property type="entry name" value="NAD(P)-binding Rossmann-like Domain"/>
    <property type="match status" value="1"/>
</dbReference>
<sequence>MKIAVIGLGLIGGSIARRLRGFHNCTVSAYNRTADTLLLAKHDGAIDEGSVNAAEVFDDADLIILCLYPELNIEFVRNNLEHIKPGAVITDVSGVKGYMVRELEKILPPGVDFVGAHPMAGREVGGYQSSTDTLFEGASFLITPTRKNKPESVALIRELAEYIGCAHVVTTTPAEHDEIIAYTSQLMHVVAVALCDNPMIERSTFFSAGSLRDCTRVAVINEEMWSELFCENKDALSKRIAETEQSLKKIRLAVENGDREELKNIMRHATKQKMKWLME</sequence>
<evidence type="ECO:0000256" key="1">
    <source>
        <dbReference type="ARBA" id="ARBA00007964"/>
    </source>
</evidence>
<dbReference type="GO" id="GO:0008977">
    <property type="term" value="F:prephenate dehydrogenase (NAD+) activity"/>
    <property type="evidence" value="ECO:0007669"/>
    <property type="project" value="InterPro"/>
</dbReference>
<protein>
    <submittedName>
        <fullName evidence="5">Prephenate dehydrogenase/arogenate dehydrogenase family protein</fullName>
    </submittedName>
</protein>
<evidence type="ECO:0000313" key="5">
    <source>
        <dbReference type="EMBL" id="HIT85102.1"/>
    </source>
</evidence>
<dbReference type="InterPro" id="IPR003099">
    <property type="entry name" value="Prephen_DH"/>
</dbReference>
<dbReference type="GO" id="GO:0006571">
    <property type="term" value="P:tyrosine biosynthetic process"/>
    <property type="evidence" value="ECO:0007669"/>
    <property type="project" value="InterPro"/>
</dbReference>
<evidence type="ECO:0000256" key="2">
    <source>
        <dbReference type="ARBA" id="ARBA00023002"/>
    </source>
</evidence>
<name>A0A9D1H1Y1_9FIRM</name>
<comment type="similarity">
    <text evidence="1">Belongs to the prephenate/arogenate dehydrogenase family.</text>
</comment>
<organism evidence="5 6">
    <name type="scientific">Candidatus Ornithomonoglobus intestinigallinarum</name>
    <dbReference type="NCBI Taxonomy" id="2840894"/>
    <lineage>
        <taxon>Bacteria</taxon>
        <taxon>Bacillati</taxon>
        <taxon>Bacillota</taxon>
        <taxon>Clostridia</taxon>
        <taxon>Candidatus Ornithomonoglobus</taxon>
    </lineage>
</organism>
<dbReference type="InterPro" id="IPR050812">
    <property type="entry name" value="Preph/Arog_dehydrog"/>
</dbReference>
<reference evidence="5" key="2">
    <citation type="journal article" date="2021" name="PeerJ">
        <title>Extensive microbial diversity within the chicken gut microbiome revealed by metagenomics and culture.</title>
        <authorList>
            <person name="Gilroy R."/>
            <person name="Ravi A."/>
            <person name="Getino M."/>
            <person name="Pursley I."/>
            <person name="Horton D.L."/>
            <person name="Alikhan N.F."/>
            <person name="Baker D."/>
            <person name="Gharbi K."/>
            <person name="Hall N."/>
            <person name="Watson M."/>
            <person name="Adriaenssens E.M."/>
            <person name="Foster-Nyarko E."/>
            <person name="Jarju S."/>
            <person name="Secka A."/>
            <person name="Antonio M."/>
            <person name="Oren A."/>
            <person name="Chaudhuri R.R."/>
            <person name="La Ragione R."/>
            <person name="Hildebrand F."/>
            <person name="Pallen M.J."/>
        </authorList>
    </citation>
    <scope>NUCLEOTIDE SEQUENCE</scope>
    <source>
        <strain evidence="5">CHK181-108</strain>
    </source>
</reference>
<dbReference type="GO" id="GO:0070403">
    <property type="term" value="F:NAD+ binding"/>
    <property type="evidence" value="ECO:0007669"/>
    <property type="project" value="InterPro"/>
</dbReference>
<dbReference type="PANTHER" id="PTHR21363:SF0">
    <property type="entry name" value="PREPHENATE DEHYDROGENASE [NADP(+)]"/>
    <property type="match status" value="1"/>
</dbReference>
<evidence type="ECO:0000313" key="6">
    <source>
        <dbReference type="Proteomes" id="UP000824165"/>
    </source>
</evidence>
<dbReference type="Proteomes" id="UP000824165">
    <property type="component" value="Unassembled WGS sequence"/>
</dbReference>
<keyword evidence="2" id="KW-0560">Oxidoreductase</keyword>